<comment type="caution">
    <text evidence="4">The sequence shown here is derived from an EMBL/GenBank/DDBJ whole genome shotgun (WGS) entry which is preliminary data.</text>
</comment>
<dbReference type="RefSeq" id="WP_236455115.1">
    <property type="nucleotide sequence ID" value="NZ_CBCSGE010000004.1"/>
</dbReference>
<dbReference type="PANTHER" id="PTHR44858:SF1">
    <property type="entry name" value="UDP-N-ACETYLGLUCOSAMINE--PEPTIDE N-ACETYLGLUCOSAMINYLTRANSFERASE SPINDLY-RELATED"/>
    <property type="match status" value="1"/>
</dbReference>
<dbReference type="PROSITE" id="PS50005">
    <property type="entry name" value="TPR"/>
    <property type="match status" value="2"/>
</dbReference>
<keyword evidence="5" id="KW-1185">Reference proteome</keyword>
<dbReference type="PANTHER" id="PTHR44858">
    <property type="entry name" value="TETRATRICOPEPTIDE REPEAT PROTEIN 6"/>
    <property type="match status" value="1"/>
</dbReference>
<dbReference type="SMART" id="SM00028">
    <property type="entry name" value="TPR"/>
    <property type="match status" value="3"/>
</dbReference>
<dbReference type="InterPro" id="IPR050498">
    <property type="entry name" value="Ycf3"/>
</dbReference>
<keyword evidence="1" id="KW-0677">Repeat</keyword>
<dbReference type="EMBL" id="JBHMEY010000009">
    <property type="protein sequence ID" value="MFB9095647.1"/>
    <property type="molecule type" value="Genomic_DNA"/>
</dbReference>
<evidence type="ECO:0000256" key="1">
    <source>
        <dbReference type="ARBA" id="ARBA00022737"/>
    </source>
</evidence>
<evidence type="ECO:0000313" key="5">
    <source>
        <dbReference type="Proteomes" id="UP001589607"/>
    </source>
</evidence>
<dbReference type="Pfam" id="PF13181">
    <property type="entry name" value="TPR_8"/>
    <property type="match status" value="1"/>
</dbReference>
<feature type="repeat" description="TPR" evidence="3">
    <location>
        <begin position="93"/>
        <end position="126"/>
    </location>
</feature>
<dbReference type="SUPFAM" id="SSF48452">
    <property type="entry name" value="TPR-like"/>
    <property type="match status" value="1"/>
</dbReference>
<sequence length="352" mass="41790">MKKIILLLFVFTSIHFHAQKRNEEAWNKAKEAIKLMEEGKIDESIDLLKECEKIDSKDYTYPYEKAYAYILKKDYKTAIKILTKTKKYKGITNQVYQLLGNCYSYSGEPEKAIKEYEEGMKKFPNSGNLYLEKGNIYLFQEKYNEAIQCYEDGIKVDPMYPSNYYRLAKLFFASKDKLSGLIYGELFMNIERTTKRTTEMSKLLYDTYTEVIKIDGDNASIHFCELTIDLKDVDNGKIEMPFCGIFGSHFILATITQKEVNLKTLSEMRLFFINSYFKKDYEKHPNLLFEYHNRLLQNDLLEAYNFYLFQVGSSSEFNEWKNNNESTYTKFTEWYVQPENIIEINQKNRFIR</sequence>
<evidence type="ECO:0000256" key="2">
    <source>
        <dbReference type="ARBA" id="ARBA00022803"/>
    </source>
</evidence>
<dbReference type="InterPro" id="IPR011990">
    <property type="entry name" value="TPR-like_helical_dom_sf"/>
</dbReference>
<proteinExistence type="predicted"/>
<dbReference type="Pfam" id="PF13414">
    <property type="entry name" value="TPR_11"/>
    <property type="match status" value="1"/>
</dbReference>
<name>A0ABV5GJU5_9FLAO</name>
<protein>
    <submittedName>
        <fullName evidence="4">Tetratricopeptide repeat protein</fullName>
    </submittedName>
</protein>
<evidence type="ECO:0000256" key="3">
    <source>
        <dbReference type="PROSITE-ProRule" id="PRU00339"/>
    </source>
</evidence>
<dbReference type="Proteomes" id="UP001589607">
    <property type="component" value="Unassembled WGS sequence"/>
</dbReference>
<gene>
    <name evidence="4" type="ORF">ACFFVF_03915</name>
</gene>
<feature type="repeat" description="TPR" evidence="3">
    <location>
        <begin position="127"/>
        <end position="160"/>
    </location>
</feature>
<organism evidence="4 5">
    <name type="scientific">Flavobacterium jumunjinense</name>
    <dbReference type="NCBI Taxonomy" id="998845"/>
    <lineage>
        <taxon>Bacteria</taxon>
        <taxon>Pseudomonadati</taxon>
        <taxon>Bacteroidota</taxon>
        <taxon>Flavobacteriia</taxon>
        <taxon>Flavobacteriales</taxon>
        <taxon>Flavobacteriaceae</taxon>
        <taxon>Flavobacterium</taxon>
    </lineage>
</organism>
<evidence type="ECO:0000313" key="4">
    <source>
        <dbReference type="EMBL" id="MFB9095647.1"/>
    </source>
</evidence>
<reference evidence="4 5" key="1">
    <citation type="submission" date="2024-09" db="EMBL/GenBank/DDBJ databases">
        <authorList>
            <person name="Sun Q."/>
            <person name="Mori K."/>
        </authorList>
    </citation>
    <scope>NUCLEOTIDE SEQUENCE [LARGE SCALE GENOMIC DNA]</scope>
    <source>
        <strain evidence="4 5">CECT 7955</strain>
    </source>
</reference>
<keyword evidence="2 3" id="KW-0802">TPR repeat</keyword>
<accession>A0ABV5GJU5</accession>
<dbReference type="Gene3D" id="1.25.40.10">
    <property type="entry name" value="Tetratricopeptide repeat domain"/>
    <property type="match status" value="1"/>
</dbReference>
<dbReference type="InterPro" id="IPR019734">
    <property type="entry name" value="TPR_rpt"/>
</dbReference>